<dbReference type="Proteomes" id="UP001296104">
    <property type="component" value="Unassembled WGS sequence"/>
</dbReference>
<feature type="region of interest" description="Disordered" evidence="6">
    <location>
        <begin position="702"/>
        <end position="740"/>
    </location>
</feature>
<dbReference type="Pfam" id="PF21282">
    <property type="entry name" value="APC1_3rd"/>
    <property type="match status" value="1"/>
</dbReference>
<evidence type="ECO:0000313" key="10">
    <source>
        <dbReference type="EMBL" id="CAK4034225.1"/>
    </source>
</evidence>
<dbReference type="GO" id="GO:0007091">
    <property type="term" value="P:metaphase/anaphase transition of mitotic cell cycle"/>
    <property type="evidence" value="ECO:0007669"/>
    <property type="project" value="TreeGrafter"/>
</dbReference>
<dbReference type="FunFam" id="1.25.10.10:FF:000435">
    <property type="entry name" value="Ubiquitin ligase subunit"/>
    <property type="match status" value="1"/>
</dbReference>
<feature type="compositionally biased region" description="Polar residues" evidence="6">
    <location>
        <begin position="496"/>
        <end position="505"/>
    </location>
</feature>
<dbReference type="InterPro" id="IPR049255">
    <property type="entry name" value="Apc1_N"/>
</dbReference>
<evidence type="ECO:0000256" key="3">
    <source>
        <dbReference type="ARBA" id="ARBA00022737"/>
    </source>
</evidence>
<dbReference type="InterPro" id="IPR024990">
    <property type="entry name" value="Apc1"/>
</dbReference>
<dbReference type="Pfam" id="PF20518">
    <property type="entry name" value="Apc1_MidN"/>
    <property type="match status" value="1"/>
</dbReference>
<evidence type="ECO:0000256" key="1">
    <source>
        <dbReference type="ARBA" id="ARBA00010547"/>
    </source>
</evidence>
<dbReference type="PANTHER" id="PTHR12827">
    <property type="entry name" value="MEIOTIC CHECKPOINT REGULATOR TSG24 FAMILY MEMBER"/>
    <property type="match status" value="1"/>
</dbReference>
<dbReference type="GO" id="GO:0051301">
    <property type="term" value="P:cell division"/>
    <property type="evidence" value="ECO:0007669"/>
    <property type="project" value="UniProtKB-KW"/>
</dbReference>
<reference evidence="10" key="1">
    <citation type="submission" date="2023-11" db="EMBL/GenBank/DDBJ databases">
        <authorList>
            <person name="Alioto T."/>
            <person name="Alioto T."/>
            <person name="Gomez Garrido J."/>
        </authorList>
    </citation>
    <scope>NUCLEOTIDE SEQUENCE</scope>
</reference>
<dbReference type="InterPro" id="IPR011989">
    <property type="entry name" value="ARM-like"/>
</dbReference>
<dbReference type="Gene3D" id="1.25.10.10">
    <property type="entry name" value="Leucine-rich Repeat Variant"/>
    <property type="match status" value="2"/>
</dbReference>
<dbReference type="PANTHER" id="PTHR12827:SF3">
    <property type="entry name" value="ANAPHASE-PROMOTING COMPLEX SUBUNIT 1"/>
    <property type="match status" value="1"/>
</dbReference>
<dbReference type="GO" id="GO:0070979">
    <property type="term" value="P:protein K11-linked ubiquitination"/>
    <property type="evidence" value="ECO:0007669"/>
    <property type="project" value="TreeGrafter"/>
</dbReference>
<dbReference type="InterPro" id="IPR046794">
    <property type="entry name" value="Apc1_MidN"/>
</dbReference>
<evidence type="ECO:0000256" key="2">
    <source>
        <dbReference type="ARBA" id="ARBA00022618"/>
    </source>
</evidence>
<dbReference type="InterPro" id="IPR048971">
    <property type="entry name" value="Apc1_3rd"/>
</dbReference>
<dbReference type="EMBL" id="CAVMBE010000109">
    <property type="protein sequence ID" value="CAK4034225.1"/>
    <property type="molecule type" value="Genomic_DNA"/>
</dbReference>
<name>A0AAI9EFH3_9PEZI</name>
<sequence>MAAVESLGVHSPTGLPYLISEGFLPPDPKPEQYQWYTYIAHEGGEDVEEEIISTKKAVVWSQGRFVRNIYRFELEGEDVVQAILTYFPTSSRVTPNVGGDPNGQGEEADNALEEPGIGEISTSTVPLARALVVLLKSKAHIYFLKGSSHILDLPFEVERAFAAPRGLVLQRKRTIRSSLPSTPQIPKAPSNSFFSSQGNASSFLRTSTSPTLAKTFARTSLALTRPFQPSPLGGHAKLDALFQDSIAAHGSKDDDDITNLYTLSSPLSELGVVTYSLQHHKPRIHGRSQPGLSVEFEGLDPGEQIVYVSSRDELAHSQSSNSGEMILLVTFNADINTVTVWHAWYIEEKSLKALLKLRAEHKAARARRRSSFMNANLGTGAATPALRRRDGTRESFAAGGLNPGDPVGSQGTALSRKPTRQEEEAAMASQMDPDYLPAGSQPQQVRESRRISSMNADVRASQNTVNASFGGTGSRRATSFGGTQGRRSLTHRKSRGSTPGSTYGQSLGGDDEPMDHDSTIEFDSDENVDDILRHIRATFDHSGTDGIFGSIDDDFKRELIVRKIYSFPVGLATSQGSQSISNGLYKAIVCIEPLPFSTSDDQKIKLYLHDHTNSEVQYATLRIKNRSLWPGLERSPVLSIPLLVGEGRIDGCEDILKLRDGDVEAVLFGGRGIQFSLDEQTLCPLPPANPYRFFDPLEPLHQEGDDNTAVGRSRTVQPPQSPKALRQAGRHSTFDEVGSDGTHHRRRLLLKPSNTQVDQLLSICEIVLPKHQARSVRRLWCEAYARIEGHPGSLAATSSCPDFVAFAATIFGIVIDCLDSKAKAALNISKVAAGNEQVSVGVNMRLFKRRHLSRLMEGASCAWMSTVPTRTLQRSRRSDELRKDQLLIFAATIADEMSHSSKDISNEKTASTAVLAAVRLMLALHVFREEQKLCPLSATQHPEVAPIIAQLGLWLGLEEWTPIQGKYYDSEGASEACWSYLRSKPTQTPQLGLLEQPISIFQWFEHSLQRGQSEGYPSLSSIAQIGGDSTVSRVPDQVAQGATPRIVALSNILAATGSLTTSPSRTVQLLSQHMITVEILETLPESVAAPFREAIARCEKQPPTTWRSHLTHLVGREDLNIGNKVTKAPSSRSQAGMDGATRDVHTACHAVEHSLAHAKTKEAGRHAVSRLIFSEDRRLVEATSLMHFNSPQVAQCPKQPDWDEATHFEHQRRILNFATIRMIALPAGDAMIHFDCQTPLLTEKYHLPGFSNSCVMQPMGLTMTADRSGLTEEKVNWAYFHAGVSAGLRISRQVEGIDTSWIAFNKPNELTNRHAGFLLALGLGGHLRHLAKWLSFKYLTPKHTMTSVGLLLGLSASYLGTMDSLITRMLSVHITRMLPPGAAELNVSPATQTAGLMGIGLLYYNTSHRRMSEIMMSEIEHMEIEDPDNGPDMLRDESYRLAAGLALGFINLGKGNDLRGLHGMRLPERLLAVAVGPRPVNAVHVFDRATAGAVVAVALVFMKTGDRAIARKIDIPDTQAQFDQVRPDILMLRAMAKQIILWDEIQAGGGKEQTFVDRNLPTCYKDWLHSTIERVRAKRTIDSTHIPMFSIVTGLAWALGLKYAGTGNEEARNELLALLKGFNIIEHNADSFYFDAKLTRAALRRCIDVVALCAAMVMAGTGDLEVLRYLRRMHGTTDAETPYGSHLASHLAIGILFLGGGTFSLGTSNLAIASLICAFYPLFPTDVHDNRVHLQAFRHLWVLAAEARCIVVEDIDTQRPIHMPIKVTLKSGETRMLRAPCLVPELDTIATVETDDPSYWRVTLDFTSNPIHLASFQKDQRIYVRRCPAAEAHTSVFSAALAALNHPSAATSIWHSLFNLPAFKDLDQADIELLLPPDAYSSVYTDERGTVVDDRLVLGKAVQSGKRDELWNLRLLFAWAERCPGEMKWLGDEVVQRLKARIEERARRG</sequence>
<evidence type="ECO:0000259" key="9">
    <source>
        <dbReference type="Pfam" id="PF21282"/>
    </source>
</evidence>
<keyword evidence="4" id="KW-0498">Mitosis</keyword>
<feature type="compositionally biased region" description="Polar residues" evidence="6">
    <location>
        <begin position="440"/>
        <end position="487"/>
    </location>
</feature>
<dbReference type="GO" id="GO:0005680">
    <property type="term" value="C:anaphase-promoting complex"/>
    <property type="evidence" value="ECO:0007669"/>
    <property type="project" value="InterPro"/>
</dbReference>
<feature type="compositionally biased region" description="Acidic residues" evidence="6">
    <location>
        <begin position="509"/>
        <end position="518"/>
    </location>
</feature>
<comment type="caution">
    <text evidence="10">The sequence shown here is derived from an EMBL/GenBank/DDBJ whole genome shotgun (WGS) entry which is preliminary data.</text>
</comment>
<evidence type="ECO:0000256" key="4">
    <source>
        <dbReference type="ARBA" id="ARBA00022776"/>
    </source>
</evidence>
<keyword evidence="5" id="KW-0131">Cell cycle</keyword>
<feature type="region of interest" description="Disordered" evidence="6">
    <location>
        <begin position="395"/>
        <end position="518"/>
    </location>
</feature>
<evidence type="ECO:0000256" key="5">
    <source>
        <dbReference type="ARBA" id="ARBA00023306"/>
    </source>
</evidence>
<keyword evidence="2" id="KW-0132">Cell division</keyword>
<gene>
    <name evidence="10" type="ORF">LECACI_7A009383</name>
</gene>
<accession>A0AAI9EFH3</accession>
<dbReference type="GO" id="GO:0031145">
    <property type="term" value="P:anaphase-promoting complex-dependent catabolic process"/>
    <property type="evidence" value="ECO:0007669"/>
    <property type="project" value="TreeGrafter"/>
</dbReference>
<feature type="domain" description="Anaphase-promoting complex subunit 1 beta-sandwich" evidence="9">
    <location>
        <begin position="1748"/>
        <end position="1826"/>
    </location>
</feature>
<evidence type="ECO:0000313" key="11">
    <source>
        <dbReference type="Proteomes" id="UP001296104"/>
    </source>
</evidence>
<comment type="similarity">
    <text evidence="1">Belongs to the APC1 family.</text>
</comment>
<protein>
    <submittedName>
        <fullName evidence="10">Negative regulator of mitosis</fullName>
    </submittedName>
</protein>
<evidence type="ECO:0000256" key="6">
    <source>
        <dbReference type="SAM" id="MobiDB-lite"/>
    </source>
</evidence>
<organism evidence="10 11">
    <name type="scientific">Lecanosticta acicola</name>
    <dbReference type="NCBI Taxonomy" id="111012"/>
    <lineage>
        <taxon>Eukaryota</taxon>
        <taxon>Fungi</taxon>
        <taxon>Dikarya</taxon>
        <taxon>Ascomycota</taxon>
        <taxon>Pezizomycotina</taxon>
        <taxon>Dothideomycetes</taxon>
        <taxon>Dothideomycetidae</taxon>
        <taxon>Mycosphaerellales</taxon>
        <taxon>Mycosphaerellaceae</taxon>
        <taxon>Lecanosticta</taxon>
    </lineage>
</organism>
<evidence type="ECO:0000259" key="8">
    <source>
        <dbReference type="Pfam" id="PF20518"/>
    </source>
</evidence>
<dbReference type="Pfam" id="PF12859">
    <property type="entry name" value="ANAPC1"/>
    <property type="match status" value="1"/>
</dbReference>
<feature type="domain" description="Anaphase-promoting complex subunit 1 N-terminal" evidence="7">
    <location>
        <begin position="30"/>
        <end position="789"/>
    </location>
</feature>
<feature type="domain" description="Anaphase-promoting complex subunit 1 middle" evidence="8">
    <location>
        <begin position="1061"/>
        <end position="1120"/>
    </location>
</feature>
<proteinExistence type="inferred from homology"/>
<keyword evidence="11" id="KW-1185">Reference proteome</keyword>
<dbReference type="GO" id="GO:0060090">
    <property type="term" value="F:molecular adaptor activity"/>
    <property type="evidence" value="ECO:0007669"/>
    <property type="project" value="TreeGrafter"/>
</dbReference>
<evidence type="ECO:0000259" key="7">
    <source>
        <dbReference type="Pfam" id="PF12859"/>
    </source>
</evidence>
<keyword evidence="3" id="KW-0677">Repeat</keyword>